<name>A0ABD3MG25_9STRA</name>
<evidence type="ECO:0000313" key="4">
    <source>
        <dbReference type="EMBL" id="KAL3761756.1"/>
    </source>
</evidence>
<feature type="domain" description="Glycosyl transferase CAP10" evidence="3">
    <location>
        <begin position="100"/>
        <end position="340"/>
    </location>
</feature>
<reference evidence="4 5" key="1">
    <citation type="submission" date="2024-10" db="EMBL/GenBank/DDBJ databases">
        <title>Updated reference genomes for cyclostephanoid diatoms.</title>
        <authorList>
            <person name="Roberts W.R."/>
            <person name="Alverson A.J."/>
        </authorList>
    </citation>
    <scope>NUCLEOTIDE SEQUENCE [LARGE SCALE GENOMIC DNA]</scope>
    <source>
        <strain evidence="4 5">AJA232-27</strain>
    </source>
</reference>
<organism evidence="4 5">
    <name type="scientific">Discostella pseudostelligera</name>
    <dbReference type="NCBI Taxonomy" id="259834"/>
    <lineage>
        <taxon>Eukaryota</taxon>
        <taxon>Sar</taxon>
        <taxon>Stramenopiles</taxon>
        <taxon>Ochrophyta</taxon>
        <taxon>Bacillariophyta</taxon>
        <taxon>Coscinodiscophyceae</taxon>
        <taxon>Thalassiosirophycidae</taxon>
        <taxon>Stephanodiscales</taxon>
        <taxon>Stephanodiscaceae</taxon>
        <taxon>Discostella</taxon>
    </lineage>
</organism>
<accession>A0ABD3MG25</accession>
<evidence type="ECO:0000259" key="3">
    <source>
        <dbReference type="SMART" id="SM00672"/>
    </source>
</evidence>
<gene>
    <name evidence="4" type="ORF">ACHAWU_001272</name>
</gene>
<keyword evidence="2" id="KW-0808">Transferase</keyword>
<dbReference type="GO" id="GO:0016740">
    <property type="term" value="F:transferase activity"/>
    <property type="evidence" value="ECO:0007669"/>
    <property type="project" value="UniProtKB-KW"/>
</dbReference>
<dbReference type="SMART" id="SM00672">
    <property type="entry name" value="CAP10"/>
    <property type="match status" value="1"/>
</dbReference>
<keyword evidence="5" id="KW-1185">Reference proteome</keyword>
<dbReference type="Pfam" id="PF05686">
    <property type="entry name" value="Glyco_transf_90"/>
    <property type="match status" value="1"/>
</dbReference>
<evidence type="ECO:0000313" key="5">
    <source>
        <dbReference type="Proteomes" id="UP001530293"/>
    </source>
</evidence>
<sequence length="372" mass="43898">MHAGRPFIQKGVVIYTDHFRSYLNTDIRPDYFPFLSVNNTLLCPIVHRERILSDRPRVKAAIEMIHSGLSSSSLNEQHNFSKRNPLPILLTNLDESRCYKDYYDYPRLTWSIPALKRHMEWCKIVPMPTYAIWKAFSTDHTTMKSWDKTFALRSEQYPWEKKTNVAVWRGTSTCDFHYKGHDLSDTPRGRIVRLSMEHPNLIDAGFVRLAQQFENATFTEKNKTILTERMKFEDMMNYKAIIDVDGNDWSSRFPMLLCMNSVVIKIDPDYIEYFYHELQPMVHYVPASLENLTTVAAYVLDQKNEVEMRDMVHSANSWCRTKMIKDRLVKDMMSQLDKYEVMLSEYLHKKNIADEELASSLRQYDDFTPCFD</sequence>
<protein>
    <recommendedName>
        <fullName evidence="3">Glycosyl transferase CAP10 domain-containing protein</fullName>
    </recommendedName>
</protein>
<dbReference type="PANTHER" id="PTHR12203:SF35">
    <property type="entry name" value="PROTEIN O-GLUCOSYLTRANSFERASE 1"/>
    <property type="match status" value="1"/>
</dbReference>
<dbReference type="InterPro" id="IPR006598">
    <property type="entry name" value="CAP10"/>
</dbReference>
<dbReference type="Proteomes" id="UP001530293">
    <property type="component" value="Unassembled WGS sequence"/>
</dbReference>
<dbReference type="PANTHER" id="PTHR12203">
    <property type="entry name" value="KDEL LYS-ASP-GLU-LEU CONTAINING - RELATED"/>
    <property type="match status" value="1"/>
</dbReference>
<dbReference type="EMBL" id="JALLBG020000147">
    <property type="protein sequence ID" value="KAL3761756.1"/>
    <property type="molecule type" value="Genomic_DNA"/>
</dbReference>
<evidence type="ECO:0000256" key="2">
    <source>
        <dbReference type="ARBA" id="ARBA00022679"/>
    </source>
</evidence>
<dbReference type="AlphaFoldDB" id="A0ABD3MG25"/>
<comment type="caution">
    <text evidence="4">The sequence shown here is derived from an EMBL/GenBank/DDBJ whole genome shotgun (WGS) entry which is preliminary data.</text>
</comment>
<comment type="similarity">
    <text evidence="1">Belongs to the glycosyltransferase 90 family.</text>
</comment>
<evidence type="ECO:0000256" key="1">
    <source>
        <dbReference type="ARBA" id="ARBA00010118"/>
    </source>
</evidence>
<proteinExistence type="inferred from homology"/>
<dbReference type="InterPro" id="IPR051091">
    <property type="entry name" value="O-Glucosyltr/Glycosyltrsf_90"/>
</dbReference>